<evidence type="ECO:0000256" key="2">
    <source>
        <dbReference type="SAM" id="MobiDB-lite"/>
    </source>
</evidence>
<dbReference type="HOGENOM" id="CLU_964352_0_0_1"/>
<reference evidence="5" key="1">
    <citation type="submission" date="2015-06" db="UniProtKB">
        <authorList>
            <consortium name="EnsemblPlants"/>
        </authorList>
    </citation>
    <scope>IDENTIFICATION</scope>
</reference>
<keyword evidence="6" id="KW-1185">Reference proteome</keyword>
<name>J3KUB3_ORYBR</name>
<dbReference type="Pfam" id="PF14291">
    <property type="entry name" value="DUF4371"/>
    <property type="match status" value="2"/>
</dbReference>
<dbReference type="GO" id="GO:0005634">
    <property type="term" value="C:nucleus"/>
    <property type="evidence" value="ECO:0007669"/>
    <property type="project" value="UniProtKB-SubCell"/>
</dbReference>
<keyword evidence="1" id="KW-0927">Auxin signaling pathway</keyword>
<dbReference type="PANTHER" id="PTHR45749">
    <property type="match status" value="1"/>
</dbReference>
<feature type="domain" description="DUF4371" evidence="4">
    <location>
        <begin position="138"/>
        <end position="193"/>
    </location>
</feature>
<organism evidence="5">
    <name type="scientific">Oryza brachyantha</name>
    <name type="common">malo sina</name>
    <dbReference type="NCBI Taxonomy" id="4533"/>
    <lineage>
        <taxon>Eukaryota</taxon>
        <taxon>Viridiplantae</taxon>
        <taxon>Streptophyta</taxon>
        <taxon>Embryophyta</taxon>
        <taxon>Tracheophyta</taxon>
        <taxon>Spermatophyta</taxon>
        <taxon>Magnoliopsida</taxon>
        <taxon>Liliopsida</taxon>
        <taxon>Poales</taxon>
        <taxon>Poaceae</taxon>
        <taxon>BOP clade</taxon>
        <taxon>Oryzoideae</taxon>
        <taxon>Oryzeae</taxon>
        <taxon>Oryzinae</taxon>
        <taxon>Oryza</taxon>
    </lineage>
</organism>
<keyword evidence="1" id="KW-0678">Repressor</keyword>
<sequence length="289" mass="32331">MKRLPRQSSVVTVQPAPEKPREPKSSAREPEYIISISASTTSGFVSKKNLMLLVCLHDRHVRAQAVGCPPVRSFRKNVLADRADKAKAAAAMVKIQHLNTWPFRCCNLDVLKTPLLMKRQELQEMQMLLVVVVPMLTEGLQKEMQQNEKVKKVVLANAPEKNKMVAPKVQMEIASCFAEIIVKSIVAEIGNGTNGRGSAIRRQLGSNKRKTYRCCHVKETTVACLQSNIDYLFNKYGLSLKKVRGQGYDGASNMRASCKRKDMIRESQQERVRKGISNGHLSGGTEILR</sequence>
<protein>
    <recommendedName>
        <fullName evidence="1">Auxin-responsive protein</fullName>
    </recommendedName>
</protein>
<comment type="subcellular location">
    <subcellularLocation>
        <location evidence="1">Nucleus</location>
    </subcellularLocation>
</comment>
<dbReference type="Gramene" id="OB0046G10020.1">
    <property type="protein sequence ID" value="OB0046G10020.1"/>
    <property type="gene ID" value="OB0046G10020"/>
</dbReference>
<keyword evidence="1" id="KW-0804">Transcription</keyword>
<accession>J3KUB3</accession>
<evidence type="ECO:0000256" key="1">
    <source>
        <dbReference type="RuleBase" id="RU004549"/>
    </source>
</evidence>
<feature type="compositionally biased region" description="Basic and acidic residues" evidence="2">
    <location>
        <begin position="18"/>
        <end position="28"/>
    </location>
</feature>
<feature type="compositionally biased region" description="Polar residues" evidence="2">
    <location>
        <begin position="1"/>
        <end position="12"/>
    </location>
</feature>
<proteinExistence type="inferred from homology"/>
<dbReference type="Proteomes" id="UP000006038">
    <property type="component" value="Unassembled WGS sequence"/>
</dbReference>
<dbReference type="GO" id="GO:0009734">
    <property type="term" value="P:auxin-activated signaling pathway"/>
    <property type="evidence" value="ECO:0007669"/>
    <property type="project" value="UniProtKB-UniRule"/>
</dbReference>
<dbReference type="AlphaFoldDB" id="J3KUB3"/>
<comment type="subunit">
    <text evidence="1">Homodimers and heterodimers.</text>
</comment>
<evidence type="ECO:0000313" key="5">
    <source>
        <dbReference type="EnsemblPlants" id="OB0046G10020.1"/>
    </source>
</evidence>
<dbReference type="InterPro" id="IPR025398">
    <property type="entry name" value="DUF4371"/>
</dbReference>
<evidence type="ECO:0000259" key="4">
    <source>
        <dbReference type="Pfam" id="PF14291"/>
    </source>
</evidence>
<comment type="similarity">
    <text evidence="1">Belongs to the Aux/IAA family.</text>
</comment>
<comment type="function">
    <text evidence="1">Aux/IAA proteins are short-lived transcriptional factors that function as repressors of early auxin response genes at low auxin concentrations.</text>
</comment>
<keyword evidence="1" id="KW-0805">Transcription regulation</keyword>
<feature type="domain" description="AUX/IAA" evidence="3">
    <location>
        <begin position="58"/>
        <end position="94"/>
    </location>
</feature>
<dbReference type="InterPro" id="IPR033389">
    <property type="entry name" value="AUX/IAA_dom"/>
</dbReference>
<dbReference type="PANTHER" id="PTHR45749:SF34">
    <property type="entry name" value="ZINC FINGER MYM-TYPE PROTEIN 1-LIKE"/>
    <property type="match status" value="1"/>
</dbReference>
<dbReference type="EnsemblPlants" id="OB0046G10020.1">
    <property type="protein sequence ID" value="OB0046G10020.1"/>
    <property type="gene ID" value="OB0046G10020"/>
</dbReference>
<evidence type="ECO:0000259" key="3">
    <source>
        <dbReference type="Pfam" id="PF02309"/>
    </source>
</evidence>
<feature type="domain" description="DUF4371" evidence="4">
    <location>
        <begin position="205"/>
        <end position="256"/>
    </location>
</feature>
<keyword evidence="1" id="KW-0539">Nucleus</keyword>
<feature type="region of interest" description="Disordered" evidence="2">
    <location>
        <begin position="1"/>
        <end position="28"/>
    </location>
</feature>
<evidence type="ECO:0000313" key="6">
    <source>
        <dbReference type="Proteomes" id="UP000006038"/>
    </source>
</evidence>
<dbReference type="Pfam" id="PF02309">
    <property type="entry name" value="AUX_IAA"/>
    <property type="match status" value="1"/>
</dbReference>